<accession>A0A5N6PB72</accession>
<dbReference type="Proteomes" id="UP000326396">
    <property type="component" value="Linkage Group LG13"/>
</dbReference>
<feature type="region of interest" description="Disordered" evidence="1">
    <location>
        <begin position="196"/>
        <end position="268"/>
    </location>
</feature>
<dbReference type="EMBL" id="SZYD01000005">
    <property type="protein sequence ID" value="KAD6118742.1"/>
    <property type="molecule type" value="Genomic_DNA"/>
</dbReference>
<keyword evidence="3" id="KW-1185">Reference proteome</keyword>
<protein>
    <submittedName>
        <fullName evidence="2">Uncharacterized protein</fullName>
    </submittedName>
</protein>
<evidence type="ECO:0000313" key="2">
    <source>
        <dbReference type="EMBL" id="KAD6118742.1"/>
    </source>
</evidence>
<evidence type="ECO:0000313" key="3">
    <source>
        <dbReference type="Proteomes" id="UP000326396"/>
    </source>
</evidence>
<name>A0A5N6PB72_9ASTR</name>
<feature type="compositionally biased region" description="Polar residues" evidence="1">
    <location>
        <begin position="248"/>
        <end position="268"/>
    </location>
</feature>
<evidence type="ECO:0000256" key="1">
    <source>
        <dbReference type="SAM" id="MobiDB-lite"/>
    </source>
</evidence>
<gene>
    <name evidence="2" type="ORF">E3N88_10013</name>
</gene>
<comment type="caution">
    <text evidence="2">The sequence shown here is derived from an EMBL/GenBank/DDBJ whole genome shotgun (WGS) entry which is preliminary data.</text>
</comment>
<proteinExistence type="predicted"/>
<feature type="compositionally biased region" description="Pro residues" evidence="1">
    <location>
        <begin position="225"/>
        <end position="239"/>
    </location>
</feature>
<feature type="compositionally biased region" description="Low complexity" evidence="1">
    <location>
        <begin position="200"/>
        <end position="224"/>
    </location>
</feature>
<organism evidence="2 3">
    <name type="scientific">Mikania micrantha</name>
    <name type="common">bitter vine</name>
    <dbReference type="NCBI Taxonomy" id="192012"/>
    <lineage>
        <taxon>Eukaryota</taxon>
        <taxon>Viridiplantae</taxon>
        <taxon>Streptophyta</taxon>
        <taxon>Embryophyta</taxon>
        <taxon>Tracheophyta</taxon>
        <taxon>Spermatophyta</taxon>
        <taxon>Magnoliopsida</taxon>
        <taxon>eudicotyledons</taxon>
        <taxon>Gunneridae</taxon>
        <taxon>Pentapetalae</taxon>
        <taxon>asterids</taxon>
        <taxon>campanulids</taxon>
        <taxon>Asterales</taxon>
        <taxon>Asteraceae</taxon>
        <taxon>Asteroideae</taxon>
        <taxon>Heliantheae alliance</taxon>
        <taxon>Eupatorieae</taxon>
        <taxon>Mikania</taxon>
    </lineage>
</organism>
<reference evidence="2 3" key="1">
    <citation type="submission" date="2019-05" db="EMBL/GenBank/DDBJ databases">
        <title>Mikania micrantha, genome provides insights into the molecular mechanism of rapid growth.</title>
        <authorList>
            <person name="Liu B."/>
        </authorList>
    </citation>
    <scope>NUCLEOTIDE SEQUENCE [LARGE SCALE GENOMIC DNA]</scope>
    <source>
        <strain evidence="2">NLD-2019</strain>
        <tissue evidence="2">Leaf</tissue>
    </source>
</reference>
<dbReference type="AlphaFoldDB" id="A0A5N6PB72"/>
<sequence>MMNVGENRAQNGVLDCPESKNEEKVLSIDQMGSSRYAREELSFLRGSHQGSSLQVLIVVLTVDIRQIRTCGFHGIFPVELNSIMELKVLILKLYLVNPCVAEQKTLIVLLVDTPFDGRIASSLLCADVSNSNLFAVNLCACDIGSSKSPLISETSPLCFRNQFSDIMHEVTRGGAMADQAEQYIYQRFPYLRLDDTPSFSAGSDSDPSEASSAASQATPAGPHTPSSPRPVTPPPPSPSPRVGRITTDAGTSPQDYGVTPETSDGSPR</sequence>